<comment type="caution">
    <text evidence="1">The sequence shown here is derived from an EMBL/GenBank/DDBJ whole genome shotgun (WGS) entry which is preliminary data.</text>
</comment>
<name>A0A0F5NAC8_9MYCO</name>
<accession>A0A0F5NAC8</accession>
<gene>
    <name evidence="1" type="ORF">AWC17_06615</name>
</gene>
<dbReference type="EMBL" id="LQPH01000127">
    <property type="protein sequence ID" value="ORW21374.1"/>
    <property type="molecule type" value="Genomic_DNA"/>
</dbReference>
<dbReference type="Proteomes" id="UP000193781">
    <property type="component" value="Unassembled WGS sequence"/>
</dbReference>
<evidence type="ECO:0000313" key="2">
    <source>
        <dbReference type="Proteomes" id="UP000193781"/>
    </source>
</evidence>
<proteinExistence type="predicted"/>
<organism evidence="1 2">
    <name type="scientific">Mycobacterium nebraskense</name>
    <dbReference type="NCBI Taxonomy" id="244292"/>
    <lineage>
        <taxon>Bacteria</taxon>
        <taxon>Bacillati</taxon>
        <taxon>Actinomycetota</taxon>
        <taxon>Actinomycetes</taxon>
        <taxon>Mycobacteriales</taxon>
        <taxon>Mycobacteriaceae</taxon>
        <taxon>Mycobacterium</taxon>
    </lineage>
</organism>
<evidence type="ECO:0000313" key="1">
    <source>
        <dbReference type="EMBL" id="ORW21374.1"/>
    </source>
</evidence>
<sequence length="60" mass="6300">MPDWVRVLFHVCETPSPAGKSNSSLQSVSGTMLALVMVKRAMKPVCHVCSTDNVAVAAAA</sequence>
<dbReference type="AlphaFoldDB" id="A0A0F5NAC8"/>
<protein>
    <submittedName>
        <fullName evidence="1">Chitinase</fullName>
    </submittedName>
</protein>
<keyword evidence="2" id="KW-1185">Reference proteome</keyword>
<reference evidence="1 2" key="1">
    <citation type="submission" date="2016-01" db="EMBL/GenBank/DDBJ databases">
        <title>The new phylogeny of the genus Mycobacterium.</title>
        <authorList>
            <person name="Tarcisio F."/>
            <person name="Conor M."/>
            <person name="Antonella G."/>
            <person name="Elisabetta G."/>
            <person name="Giulia F.S."/>
            <person name="Sara T."/>
            <person name="Anna F."/>
            <person name="Clotilde B."/>
            <person name="Roberto B."/>
            <person name="Veronica D.S."/>
            <person name="Fabio R."/>
            <person name="Monica P."/>
            <person name="Olivier J."/>
            <person name="Enrico T."/>
            <person name="Nicola S."/>
        </authorList>
    </citation>
    <scope>NUCLEOTIDE SEQUENCE [LARGE SCALE GENOMIC DNA]</scope>
    <source>
        <strain evidence="1 2">DSM 44803</strain>
    </source>
</reference>